<dbReference type="EMBL" id="OZ034820">
    <property type="protein sequence ID" value="CAL1399089.1"/>
    <property type="molecule type" value="Genomic_DNA"/>
</dbReference>
<name>A0AAV2FL90_9ROSI</name>
<dbReference type="GO" id="GO:0005783">
    <property type="term" value="C:endoplasmic reticulum"/>
    <property type="evidence" value="ECO:0007669"/>
    <property type="project" value="TreeGrafter"/>
</dbReference>
<dbReference type="InterPro" id="IPR051107">
    <property type="entry name" value="Auxin_Efflux_Carrier"/>
</dbReference>
<keyword evidence="7" id="KW-0927">Auxin signaling pathway</keyword>
<evidence type="ECO:0000256" key="3">
    <source>
        <dbReference type="ARBA" id="ARBA00022448"/>
    </source>
</evidence>
<evidence type="ECO:0000256" key="1">
    <source>
        <dbReference type="ARBA" id="ARBA00004141"/>
    </source>
</evidence>
<keyword evidence="5 8" id="KW-1133">Transmembrane helix</keyword>
<dbReference type="PANTHER" id="PTHR31752:SF72">
    <property type="entry name" value="AUXIN EFFLUX CARRIER COMPONENT 3A"/>
    <property type="match status" value="1"/>
</dbReference>
<dbReference type="GO" id="GO:0010329">
    <property type="term" value="F:auxin efflux transmembrane transporter activity"/>
    <property type="evidence" value="ECO:0007669"/>
    <property type="project" value="TreeGrafter"/>
</dbReference>
<keyword evidence="3" id="KW-0813">Transport</keyword>
<organism evidence="9 10">
    <name type="scientific">Linum trigynum</name>
    <dbReference type="NCBI Taxonomy" id="586398"/>
    <lineage>
        <taxon>Eukaryota</taxon>
        <taxon>Viridiplantae</taxon>
        <taxon>Streptophyta</taxon>
        <taxon>Embryophyta</taxon>
        <taxon>Tracheophyta</taxon>
        <taxon>Spermatophyta</taxon>
        <taxon>Magnoliopsida</taxon>
        <taxon>eudicotyledons</taxon>
        <taxon>Gunneridae</taxon>
        <taxon>Pentapetalae</taxon>
        <taxon>rosids</taxon>
        <taxon>fabids</taxon>
        <taxon>Malpighiales</taxon>
        <taxon>Linaceae</taxon>
        <taxon>Linum</taxon>
    </lineage>
</organism>
<dbReference type="GO" id="GO:0009926">
    <property type="term" value="P:auxin polar transport"/>
    <property type="evidence" value="ECO:0007669"/>
    <property type="project" value="TreeGrafter"/>
</dbReference>
<dbReference type="PANTHER" id="PTHR31752">
    <property type="entry name" value="AUXIN EFFLUX CARRIER COMPONENT 1B-RELATED"/>
    <property type="match status" value="1"/>
</dbReference>
<proteinExistence type="inferred from homology"/>
<evidence type="ECO:0000256" key="4">
    <source>
        <dbReference type="ARBA" id="ARBA00022692"/>
    </source>
</evidence>
<evidence type="ECO:0000313" key="9">
    <source>
        <dbReference type="EMBL" id="CAL1399089.1"/>
    </source>
</evidence>
<dbReference type="AlphaFoldDB" id="A0AAV2FL90"/>
<keyword evidence="4 8" id="KW-0812">Transmembrane</keyword>
<dbReference type="InterPro" id="IPR004776">
    <property type="entry name" value="Mem_transp_PIN-like"/>
</dbReference>
<accession>A0AAV2FL90</accession>
<evidence type="ECO:0000256" key="5">
    <source>
        <dbReference type="ARBA" id="ARBA00022989"/>
    </source>
</evidence>
<gene>
    <name evidence="9" type="ORF">LTRI10_LOCUS39283</name>
</gene>
<dbReference type="Proteomes" id="UP001497516">
    <property type="component" value="Chromosome 7"/>
</dbReference>
<keyword evidence="6 8" id="KW-0472">Membrane</keyword>
<feature type="transmembrane region" description="Helical" evidence="8">
    <location>
        <begin position="20"/>
        <end position="45"/>
    </location>
</feature>
<dbReference type="Pfam" id="PF03547">
    <property type="entry name" value="Mem_trans"/>
    <property type="match status" value="1"/>
</dbReference>
<dbReference type="GO" id="GO:0009734">
    <property type="term" value="P:auxin-activated signaling pathway"/>
    <property type="evidence" value="ECO:0007669"/>
    <property type="project" value="UniProtKB-KW"/>
</dbReference>
<dbReference type="GO" id="GO:0005886">
    <property type="term" value="C:plasma membrane"/>
    <property type="evidence" value="ECO:0007669"/>
    <property type="project" value="TreeGrafter"/>
</dbReference>
<keyword evidence="10" id="KW-1185">Reference proteome</keyword>
<evidence type="ECO:0000256" key="2">
    <source>
        <dbReference type="ARBA" id="ARBA00009177"/>
    </source>
</evidence>
<reference evidence="9 10" key="1">
    <citation type="submission" date="2024-04" db="EMBL/GenBank/DDBJ databases">
        <authorList>
            <person name="Fracassetti M."/>
        </authorList>
    </citation>
    <scope>NUCLEOTIDE SEQUENCE [LARGE SCALE GENOMIC DNA]</scope>
</reference>
<evidence type="ECO:0008006" key="11">
    <source>
        <dbReference type="Google" id="ProtNLM"/>
    </source>
</evidence>
<comment type="subcellular location">
    <subcellularLocation>
        <location evidence="1">Membrane</location>
        <topology evidence="1">Multi-pass membrane protein</topology>
    </subcellularLocation>
</comment>
<sequence>MLVALGIWTTVTKSGSLERLIIIFSLSTLPNTLVMGIPLLIAMYGPYAGSLMVQVIVLQCIIWCFCSCSSTWGNILIMEQFLESAASIVLFKVDSDTVLLDGRELLVTDLRLGR</sequence>
<evidence type="ECO:0000256" key="7">
    <source>
        <dbReference type="ARBA" id="ARBA00023294"/>
    </source>
</evidence>
<protein>
    <recommendedName>
        <fullName evidence="11">PIN-like protein</fullName>
    </recommendedName>
</protein>
<feature type="transmembrane region" description="Helical" evidence="8">
    <location>
        <begin position="51"/>
        <end position="77"/>
    </location>
</feature>
<evidence type="ECO:0000256" key="6">
    <source>
        <dbReference type="ARBA" id="ARBA00023136"/>
    </source>
</evidence>
<evidence type="ECO:0000256" key="8">
    <source>
        <dbReference type="SAM" id="Phobius"/>
    </source>
</evidence>
<comment type="similarity">
    <text evidence="2">Belongs to the auxin efflux carrier (TC 2.A.69.1) family.</text>
</comment>
<evidence type="ECO:0000313" key="10">
    <source>
        <dbReference type="Proteomes" id="UP001497516"/>
    </source>
</evidence>